<feature type="compositionally biased region" description="Acidic residues" evidence="5">
    <location>
        <begin position="381"/>
        <end position="390"/>
    </location>
</feature>
<dbReference type="InterPro" id="IPR003604">
    <property type="entry name" value="Matrin/U1-like-C_Znf_C2H2"/>
</dbReference>
<dbReference type="PROSITE" id="PS50157">
    <property type="entry name" value="ZINC_FINGER_C2H2_2"/>
    <property type="match status" value="2"/>
</dbReference>
<dbReference type="SMART" id="SM00451">
    <property type="entry name" value="ZnF_U1"/>
    <property type="match status" value="2"/>
</dbReference>
<dbReference type="Pfam" id="PF00226">
    <property type="entry name" value="DnaJ"/>
    <property type="match status" value="1"/>
</dbReference>
<dbReference type="InterPro" id="IPR036869">
    <property type="entry name" value="J_dom_sf"/>
</dbReference>
<dbReference type="PROSITE" id="PS00028">
    <property type="entry name" value="ZINC_FINGER_C2H2_1"/>
    <property type="match status" value="2"/>
</dbReference>
<evidence type="ECO:0000256" key="5">
    <source>
        <dbReference type="SAM" id="MobiDB-lite"/>
    </source>
</evidence>
<protein>
    <submittedName>
        <fullName evidence="8">DnaJ domain-domain-containing protein</fullName>
    </submittedName>
</protein>
<dbReference type="GO" id="GO:0005737">
    <property type="term" value="C:cytoplasm"/>
    <property type="evidence" value="ECO:0007669"/>
    <property type="project" value="TreeGrafter"/>
</dbReference>
<evidence type="ECO:0000313" key="9">
    <source>
        <dbReference type="Proteomes" id="UP000193411"/>
    </source>
</evidence>
<feature type="region of interest" description="Disordered" evidence="5">
    <location>
        <begin position="422"/>
        <end position="491"/>
    </location>
</feature>
<dbReference type="PANTHER" id="PTHR44029:SF1">
    <property type="entry name" value="DNAJ HOMOLOG SUBFAMILY C MEMBER 21"/>
    <property type="match status" value="1"/>
</dbReference>
<evidence type="ECO:0000313" key="8">
    <source>
        <dbReference type="EMBL" id="ORZ30732.1"/>
    </source>
</evidence>
<keyword evidence="3" id="KW-0862">Zinc</keyword>
<dbReference type="Pfam" id="PF12171">
    <property type="entry name" value="zf-C2H2_jaz"/>
    <property type="match status" value="1"/>
</dbReference>
<evidence type="ECO:0000259" key="6">
    <source>
        <dbReference type="PROSITE" id="PS50076"/>
    </source>
</evidence>
<feature type="domain" description="C2H2-type" evidence="7">
    <location>
        <begin position="513"/>
        <end position="542"/>
    </location>
</feature>
<keyword evidence="9" id="KW-1185">Reference proteome</keyword>
<reference evidence="8 9" key="1">
    <citation type="submission" date="2016-07" db="EMBL/GenBank/DDBJ databases">
        <title>Pervasive Adenine N6-methylation of Active Genes in Fungi.</title>
        <authorList>
            <consortium name="DOE Joint Genome Institute"/>
            <person name="Mondo S.J."/>
            <person name="Dannebaum R.O."/>
            <person name="Kuo R.C."/>
            <person name="Labutti K."/>
            <person name="Haridas S."/>
            <person name="Kuo A."/>
            <person name="Salamov A."/>
            <person name="Ahrendt S.R."/>
            <person name="Lipzen A."/>
            <person name="Sullivan W."/>
            <person name="Andreopoulos W.B."/>
            <person name="Clum A."/>
            <person name="Lindquist E."/>
            <person name="Daum C."/>
            <person name="Ramamoorthy G.K."/>
            <person name="Gryganskyi A."/>
            <person name="Culley D."/>
            <person name="Magnuson J.K."/>
            <person name="James T.Y."/>
            <person name="O'Malley M.A."/>
            <person name="Stajich J.E."/>
            <person name="Spatafora J.W."/>
            <person name="Visel A."/>
            <person name="Grigoriev I.V."/>
        </authorList>
    </citation>
    <scope>NUCLEOTIDE SEQUENCE [LARGE SCALE GENOMIC DNA]</scope>
    <source>
        <strain evidence="8 9">PL171</strain>
    </source>
</reference>
<dbReference type="GO" id="GO:0003676">
    <property type="term" value="F:nucleic acid binding"/>
    <property type="evidence" value="ECO:0007669"/>
    <property type="project" value="InterPro"/>
</dbReference>
<name>A0A1Y2HCE0_9FUNG</name>
<dbReference type="Gene3D" id="3.30.160.60">
    <property type="entry name" value="Classic Zinc Finger"/>
    <property type="match status" value="1"/>
</dbReference>
<proteinExistence type="predicted"/>
<dbReference type="SMART" id="SM00271">
    <property type="entry name" value="DnaJ"/>
    <property type="match status" value="1"/>
</dbReference>
<evidence type="ECO:0000256" key="4">
    <source>
        <dbReference type="PROSITE-ProRule" id="PRU00042"/>
    </source>
</evidence>
<evidence type="ECO:0000256" key="3">
    <source>
        <dbReference type="ARBA" id="ARBA00022833"/>
    </source>
</evidence>
<feature type="compositionally biased region" description="Acidic residues" evidence="5">
    <location>
        <begin position="459"/>
        <end position="475"/>
    </location>
</feature>
<feature type="region of interest" description="Disordered" evidence="5">
    <location>
        <begin position="540"/>
        <end position="565"/>
    </location>
</feature>
<feature type="domain" description="J" evidence="6">
    <location>
        <begin position="12"/>
        <end position="78"/>
    </location>
</feature>
<evidence type="ECO:0000259" key="7">
    <source>
        <dbReference type="PROSITE" id="PS50157"/>
    </source>
</evidence>
<dbReference type="EMBL" id="MCFL01000076">
    <property type="protein sequence ID" value="ORZ30732.1"/>
    <property type="molecule type" value="Genomic_DNA"/>
</dbReference>
<feature type="compositionally biased region" description="Low complexity" evidence="5">
    <location>
        <begin position="430"/>
        <end position="448"/>
    </location>
</feature>
<dbReference type="InterPro" id="IPR022755">
    <property type="entry name" value="Znf_C2H2_jaz"/>
</dbReference>
<dbReference type="Pfam" id="PF21884">
    <property type="entry name" value="ZUO1-like_ZHD"/>
    <property type="match status" value="1"/>
</dbReference>
<feature type="domain" description="C2H2-type" evidence="7">
    <location>
        <begin position="396"/>
        <end position="420"/>
    </location>
</feature>
<dbReference type="SUPFAM" id="SSF46565">
    <property type="entry name" value="Chaperone J-domain"/>
    <property type="match status" value="1"/>
</dbReference>
<dbReference type="InterPro" id="IPR054076">
    <property type="entry name" value="ZUO1-like_ZHD"/>
</dbReference>
<dbReference type="PRINTS" id="PR00625">
    <property type="entry name" value="JDOMAIN"/>
</dbReference>
<dbReference type="AlphaFoldDB" id="A0A1Y2HCE0"/>
<keyword evidence="1" id="KW-0479">Metal-binding</keyword>
<dbReference type="InterPro" id="IPR036236">
    <property type="entry name" value="Znf_C2H2_sf"/>
</dbReference>
<dbReference type="InterPro" id="IPR018253">
    <property type="entry name" value="DnaJ_domain_CS"/>
</dbReference>
<dbReference type="Proteomes" id="UP000193411">
    <property type="component" value="Unassembled WGS sequence"/>
</dbReference>
<dbReference type="InterPro" id="IPR001623">
    <property type="entry name" value="DnaJ_domain"/>
</dbReference>
<dbReference type="SUPFAM" id="SSF57667">
    <property type="entry name" value="beta-beta-alpha zinc fingers"/>
    <property type="match status" value="2"/>
</dbReference>
<gene>
    <name evidence="8" type="ORF">BCR44DRAFT_117778</name>
</gene>
<keyword evidence="2 4" id="KW-0863">Zinc-finger</keyword>
<accession>A0A1Y2HCE0</accession>
<organism evidence="8 9">
    <name type="scientific">Catenaria anguillulae PL171</name>
    <dbReference type="NCBI Taxonomy" id="765915"/>
    <lineage>
        <taxon>Eukaryota</taxon>
        <taxon>Fungi</taxon>
        <taxon>Fungi incertae sedis</taxon>
        <taxon>Blastocladiomycota</taxon>
        <taxon>Blastocladiomycetes</taxon>
        <taxon>Blastocladiales</taxon>
        <taxon>Catenariaceae</taxon>
        <taxon>Catenaria</taxon>
    </lineage>
</organism>
<dbReference type="SMART" id="SM00355">
    <property type="entry name" value="ZnF_C2H2"/>
    <property type="match status" value="2"/>
</dbReference>
<dbReference type="PROSITE" id="PS50076">
    <property type="entry name" value="DNAJ_2"/>
    <property type="match status" value="1"/>
</dbReference>
<dbReference type="InterPro" id="IPR051964">
    <property type="entry name" value="Chaperone_stress_response"/>
</dbReference>
<dbReference type="OrthoDB" id="5894at2759"/>
<sequence>MALDTSSNRRICYYDLLGVDPQATDRELKLAYRKKALLLHPDKNLADPTSAQQRFILVQHAYDTLSDPNERAWYDANRDQILSAPASVSNPLDPTTWTAHGTTADQLFAYFSPTCFPQGFSDHPSGFFSVYSALFAELAREEKDAGSKANLTDVPFGKSQASRKTVDSFYAHWEAFSSAKSFAWNDKWKLSDAPDRRVRRLMEKENEKLRETDRKKFTDTVRKLVEFVKKRDPRVKAFAAASEAERTAKHKAHLERLKQEKAARQDAVANYVEPEWARVKDEDLDALLDDLELDNDRDVLGGADDQAALEQELADLADTLFCVVCDLDFLDVDDPEAAIVEHVHSKAHRKRLAQLKHEMVEEEQSRSSTPLPKQVDGQGSDVEEEQEAQAEDSSRFTCEPCGKSFDLQAAWDAHCKNKKHLKTVRDAAKKPSSSSSTSSASAPSPSASSKKKQSAPVTDVEEGEPTNDDDSDGDDAPAAKGAKAKRAARAAKKAAAAAAAATDSGLDGATTIHACNVCKQAFPSRSKLFDHVRDSGHALAKKFDGDEEDWDSIVGRGKKSGKRKK</sequence>
<dbReference type="CDD" id="cd06257">
    <property type="entry name" value="DnaJ"/>
    <property type="match status" value="1"/>
</dbReference>
<feature type="compositionally biased region" description="Basic residues" evidence="5">
    <location>
        <begin position="482"/>
        <end position="491"/>
    </location>
</feature>
<dbReference type="STRING" id="765915.A0A1Y2HCE0"/>
<dbReference type="PANTHER" id="PTHR44029">
    <property type="entry name" value="DNAJ HOMOLOG SUBFAMILY C MEMBER 21"/>
    <property type="match status" value="1"/>
</dbReference>
<feature type="region of interest" description="Disordered" evidence="5">
    <location>
        <begin position="358"/>
        <end position="397"/>
    </location>
</feature>
<dbReference type="InterPro" id="IPR013087">
    <property type="entry name" value="Znf_C2H2_type"/>
</dbReference>
<dbReference type="GO" id="GO:0008270">
    <property type="term" value="F:zinc ion binding"/>
    <property type="evidence" value="ECO:0007669"/>
    <property type="project" value="UniProtKB-KW"/>
</dbReference>
<comment type="caution">
    <text evidence="8">The sequence shown here is derived from an EMBL/GenBank/DDBJ whole genome shotgun (WGS) entry which is preliminary data.</text>
</comment>
<dbReference type="Gene3D" id="1.10.287.110">
    <property type="entry name" value="DnaJ domain"/>
    <property type="match status" value="1"/>
</dbReference>
<evidence type="ECO:0000256" key="1">
    <source>
        <dbReference type="ARBA" id="ARBA00022723"/>
    </source>
</evidence>
<evidence type="ECO:0000256" key="2">
    <source>
        <dbReference type="ARBA" id="ARBA00022771"/>
    </source>
</evidence>
<dbReference type="PROSITE" id="PS00636">
    <property type="entry name" value="DNAJ_1"/>
    <property type="match status" value="1"/>
</dbReference>
<feature type="compositionally biased region" description="Basic residues" evidence="5">
    <location>
        <begin position="556"/>
        <end position="565"/>
    </location>
</feature>